<dbReference type="Gene3D" id="3.40.50.1820">
    <property type="entry name" value="alpha/beta hydrolase"/>
    <property type="match status" value="1"/>
</dbReference>
<evidence type="ECO:0000313" key="10">
    <source>
        <dbReference type="Proteomes" id="UP001303115"/>
    </source>
</evidence>
<keyword evidence="5 8" id="KW-0378">Hydrolase</keyword>
<comment type="similarity">
    <text evidence="1 8">Belongs to the tannase family.</text>
</comment>
<evidence type="ECO:0000256" key="2">
    <source>
        <dbReference type="ARBA" id="ARBA00022487"/>
    </source>
</evidence>
<dbReference type="EMBL" id="MU854437">
    <property type="protein sequence ID" value="KAK4038180.1"/>
    <property type="molecule type" value="Genomic_DNA"/>
</dbReference>
<dbReference type="PANTHER" id="PTHR33938:SF13">
    <property type="entry name" value="CARBOXYLIC ESTER HYDROLASE"/>
    <property type="match status" value="1"/>
</dbReference>
<dbReference type="GO" id="GO:0046872">
    <property type="term" value="F:metal ion binding"/>
    <property type="evidence" value="ECO:0007669"/>
    <property type="project" value="UniProtKB-KW"/>
</dbReference>
<evidence type="ECO:0000256" key="4">
    <source>
        <dbReference type="ARBA" id="ARBA00022729"/>
    </source>
</evidence>
<evidence type="ECO:0000313" key="9">
    <source>
        <dbReference type="EMBL" id="KAK4038180.1"/>
    </source>
</evidence>
<accession>A0AAN6SQ55</accession>
<keyword evidence="4" id="KW-0732">Signal</keyword>
<dbReference type="SUPFAM" id="SSF53474">
    <property type="entry name" value="alpha/beta-Hydrolases"/>
    <property type="match status" value="1"/>
</dbReference>
<dbReference type="AlphaFoldDB" id="A0AAN6SQ55"/>
<dbReference type="InterPro" id="IPR011118">
    <property type="entry name" value="Tannase/feruloyl_esterase"/>
</dbReference>
<evidence type="ECO:0000256" key="8">
    <source>
        <dbReference type="RuleBase" id="RU361238"/>
    </source>
</evidence>
<dbReference type="EC" id="3.1.1.-" evidence="8"/>
<organism evidence="9 10">
    <name type="scientific">Parachaetomium inaequale</name>
    <dbReference type="NCBI Taxonomy" id="2588326"/>
    <lineage>
        <taxon>Eukaryota</taxon>
        <taxon>Fungi</taxon>
        <taxon>Dikarya</taxon>
        <taxon>Ascomycota</taxon>
        <taxon>Pezizomycotina</taxon>
        <taxon>Sordariomycetes</taxon>
        <taxon>Sordariomycetidae</taxon>
        <taxon>Sordariales</taxon>
        <taxon>Chaetomiaceae</taxon>
        <taxon>Parachaetomium</taxon>
    </lineage>
</organism>
<dbReference type="InterPro" id="IPR029058">
    <property type="entry name" value="AB_hydrolase_fold"/>
</dbReference>
<reference evidence="10" key="1">
    <citation type="journal article" date="2023" name="Mol. Phylogenet. Evol.">
        <title>Genome-scale phylogeny and comparative genomics of the fungal order Sordariales.</title>
        <authorList>
            <person name="Hensen N."/>
            <person name="Bonometti L."/>
            <person name="Westerberg I."/>
            <person name="Brannstrom I.O."/>
            <person name="Guillou S."/>
            <person name="Cros-Aarteil S."/>
            <person name="Calhoun S."/>
            <person name="Haridas S."/>
            <person name="Kuo A."/>
            <person name="Mondo S."/>
            <person name="Pangilinan J."/>
            <person name="Riley R."/>
            <person name="LaButti K."/>
            <person name="Andreopoulos B."/>
            <person name="Lipzen A."/>
            <person name="Chen C."/>
            <person name="Yan M."/>
            <person name="Daum C."/>
            <person name="Ng V."/>
            <person name="Clum A."/>
            <person name="Steindorff A."/>
            <person name="Ohm R.A."/>
            <person name="Martin F."/>
            <person name="Silar P."/>
            <person name="Natvig D.O."/>
            <person name="Lalanne C."/>
            <person name="Gautier V."/>
            <person name="Ament-Velasquez S.L."/>
            <person name="Kruys A."/>
            <person name="Hutchinson M.I."/>
            <person name="Powell A.J."/>
            <person name="Barry K."/>
            <person name="Miller A.N."/>
            <person name="Grigoriev I.V."/>
            <person name="Debuchy R."/>
            <person name="Gladieux P."/>
            <person name="Hiltunen Thoren M."/>
            <person name="Johannesson H."/>
        </authorList>
    </citation>
    <scope>NUCLEOTIDE SEQUENCE [LARGE SCALE GENOMIC DNA]</scope>
    <source>
        <strain evidence="10">CBS 284.82</strain>
    </source>
</reference>
<keyword evidence="10" id="KW-1185">Reference proteome</keyword>
<evidence type="ECO:0000256" key="5">
    <source>
        <dbReference type="ARBA" id="ARBA00022801"/>
    </source>
</evidence>
<keyword evidence="7" id="KW-1015">Disulfide bond</keyword>
<keyword evidence="6" id="KW-0106">Calcium</keyword>
<name>A0AAN6SQ55_9PEZI</name>
<dbReference type="Proteomes" id="UP001303115">
    <property type="component" value="Unassembled WGS sequence"/>
</dbReference>
<comment type="caution">
    <text evidence="9">The sequence shown here is derived from an EMBL/GenBank/DDBJ whole genome shotgun (WGS) entry which is preliminary data.</text>
</comment>
<sequence length="510" mass="54178">MIASLFNGTISPSACTADTFSLPLLPAIEFLSLEANLVENLTQNVPLGGYPNHGAVNVTGAAFCNISTVYTHLGGNDSVNVQVWLPTDTWNGRLQGIGGSGWSAGLPGPALPGMAAAISEGYATYATDAGLGLSASPLTPETWALPEEGKPNMRLLENLASDSLYEGAAIAKNFTAAFYAQPARYSYFSGCSQGGRQGMMLAQRYPDVFDGIAAAAPGINWNPFVVGGTYPDFLMGLYSAYPPSCEIAALTAAAIEACDGLDGLVDGVISDPDACDFDPVNLVGTAIECPDFKFWDGPRRANNSRMWYGPYPDAPLSGGSPGITPIGTICSANGTCAMDPITLFQEWTRLFILKNSTADTSYLSLAEYENIVDAAAQDYDFIIGTNNPDLSAFRQAGGKLITYHGLADPLIPPRGSEEYYKRVTALDPNVHDFYRLFFAPGLHHCHGGPGPYPDTAFDSLIQWVENGVTPDVLLATSVGTEPVFQRPLCPYPLKQTYAQSLGGVGDFTCE</sequence>
<proteinExistence type="inferred from homology"/>
<evidence type="ECO:0000256" key="6">
    <source>
        <dbReference type="ARBA" id="ARBA00022837"/>
    </source>
</evidence>
<dbReference type="PANTHER" id="PTHR33938">
    <property type="entry name" value="FERULOYL ESTERASE B-RELATED"/>
    <property type="match status" value="1"/>
</dbReference>
<evidence type="ECO:0000256" key="7">
    <source>
        <dbReference type="ARBA" id="ARBA00023157"/>
    </source>
</evidence>
<dbReference type="GO" id="GO:0030600">
    <property type="term" value="F:feruloyl esterase activity"/>
    <property type="evidence" value="ECO:0007669"/>
    <property type="project" value="UniProtKB-ARBA"/>
</dbReference>
<evidence type="ECO:0000256" key="1">
    <source>
        <dbReference type="ARBA" id="ARBA00006249"/>
    </source>
</evidence>
<protein>
    <recommendedName>
        <fullName evidence="8">Carboxylic ester hydrolase</fullName>
        <ecNumber evidence="8">3.1.1.-</ecNumber>
    </recommendedName>
</protein>
<gene>
    <name evidence="9" type="ORF">C8A01DRAFT_17718</name>
</gene>
<keyword evidence="3" id="KW-0479">Metal-binding</keyword>
<evidence type="ECO:0000256" key="3">
    <source>
        <dbReference type="ARBA" id="ARBA00022723"/>
    </source>
</evidence>
<keyword evidence="2" id="KW-0719">Serine esterase</keyword>
<dbReference type="Pfam" id="PF07519">
    <property type="entry name" value="Tannase"/>
    <property type="match status" value="2"/>
</dbReference>